<comment type="caution">
    <text evidence="1">The sequence shown here is derived from an EMBL/GenBank/DDBJ whole genome shotgun (WGS) entry which is preliminary data.</text>
</comment>
<dbReference type="GO" id="GO:0016491">
    <property type="term" value="F:oxidoreductase activity"/>
    <property type="evidence" value="ECO:0007669"/>
    <property type="project" value="InterPro"/>
</dbReference>
<sequence>MTARNGPTGVLRLLFRAPVWIYRAGLGGLLGHRFLLLTHIGRVSGQPRQTVLEVADRDPGTGEVTIASGFGGGAQWLRNITAQPRVRFQIGRTRVEAVAELLPPEESGRRLAAYADRYPRTAAALVRGLGHTPDGAADYRAIGADRDNGIPLVVLRPL</sequence>
<dbReference type="OrthoDB" id="163266at2"/>
<dbReference type="Gene3D" id="2.30.110.10">
    <property type="entry name" value="Electron Transport, Fmn-binding Protein, Chain A"/>
    <property type="match status" value="1"/>
</dbReference>
<protein>
    <submittedName>
        <fullName evidence="1">Deazaflavin-dependent oxidoreductase (Nitroreductase family)</fullName>
    </submittedName>
</protein>
<dbReference type="InterPro" id="IPR004378">
    <property type="entry name" value="F420H2_quin_Rdtase"/>
</dbReference>
<evidence type="ECO:0000313" key="2">
    <source>
        <dbReference type="Proteomes" id="UP000240542"/>
    </source>
</evidence>
<dbReference type="NCBIfam" id="TIGR00026">
    <property type="entry name" value="hi_GC_TIGR00026"/>
    <property type="match status" value="1"/>
</dbReference>
<evidence type="ECO:0000313" key="1">
    <source>
        <dbReference type="EMBL" id="PSK99078.1"/>
    </source>
</evidence>
<dbReference type="SUPFAM" id="SSF50475">
    <property type="entry name" value="FMN-binding split barrel"/>
    <property type="match status" value="1"/>
</dbReference>
<dbReference type="AlphaFoldDB" id="A0A2P8DPE2"/>
<name>A0A2P8DPE2_9ACTN</name>
<dbReference type="Pfam" id="PF04075">
    <property type="entry name" value="F420H2_quin_red"/>
    <property type="match status" value="1"/>
</dbReference>
<gene>
    <name evidence="1" type="ORF">CLV63_104302</name>
</gene>
<organism evidence="1 2">
    <name type="scientific">Murinocardiopsis flavida</name>
    <dbReference type="NCBI Taxonomy" id="645275"/>
    <lineage>
        <taxon>Bacteria</taxon>
        <taxon>Bacillati</taxon>
        <taxon>Actinomycetota</taxon>
        <taxon>Actinomycetes</taxon>
        <taxon>Streptosporangiales</taxon>
        <taxon>Nocardiopsidaceae</taxon>
        <taxon>Murinocardiopsis</taxon>
    </lineage>
</organism>
<keyword evidence="2" id="KW-1185">Reference proteome</keyword>
<dbReference type="EMBL" id="PYGA01000004">
    <property type="protein sequence ID" value="PSK99078.1"/>
    <property type="molecule type" value="Genomic_DNA"/>
</dbReference>
<dbReference type="Proteomes" id="UP000240542">
    <property type="component" value="Unassembled WGS sequence"/>
</dbReference>
<dbReference type="RefSeq" id="WP_106582385.1">
    <property type="nucleotide sequence ID" value="NZ_PYGA01000004.1"/>
</dbReference>
<dbReference type="InterPro" id="IPR012349">
    <property type="entry name" value="Split_barrel_FMN-bd"/>
</dbReference>
<accession>A0A2P8DPE2</accession>
<proteinExistence type="predicted"/>
<reference evidence="1 2" key="1">
    <citation type="submission" date="2018-03" db="EMBL/GenBank/DDBJ databases">
        <title>Genomic Encyclopedia of Archaeal and Bacterial Type Strains, Phase II (KMG-II): from individual species to whole genera.</title>
        <authorList>
            <person name="Goeker M."/>
        </authorList>
    </citation>
    <scope>NUCLEOTIDE SEQUENCE [LARGE SCALE GENOMIC DNA]</scope>
    <source>
        <strain evidence="1 2">DSM 45312</strain>
    </source>
</reference>